<feature type="transmembrane region" description="Helical" evidence="1">
    <location>
        <begin position="38"/>
        <end position="62"/>
    </location>
</feature>
<evidence type="ECO:0000313" key="3">
    <source>
        <dbReference type="Proteomes" id="UP000824037"/>
    </source>
</evidence>
<keyword evidence="1" id="KW-0472">Membrane</keyword>
<evidence type="ECO:0000313" key="2">
    <source>
        <dbReference type="EMBL" id="HIZ35151.1"/>
    </source>
</evidence>
<reference evidence="2" key="1">
    <citation type="journal article" date="2021" name="PeerJ">
        <title>Extensive microbial diversity within the chicken gut microbiome revealed by metagenomics and culture.</title>
        <authorList>
            <person name="Gilroy R."/>
            <person name="Ravi A."/>
            <person name="Getino M."/>
            <person name="Pursley I."/>
            <person name="Horton D.L."/>
            <person name="Alikhan N.F."/>
            <person name="Baker D."/>
            <person name="Gharbi K."/>
            <person name="Hall N."/>
            <person name="Watson M."/>
            <person name="Adriaenssens E.M."/>
            <person name="Foster-Nyarko E."/>
            <person name="Jarju S."/>
            <person name="Secka A."/>
            <person name="Antonio M."/>
            <person name="Oren A."/>
            <person name="Chaudhuri R.R."/>
            <person name="La Ragione R."/>
            <person name="Hildebrand F."/>
            <person name="Pallen M.J."/>
        </authorList>
    </citation>
    <scope>NUCLEOTIDE SEQUENCE</scope>
    <source>
        <strain evidence="2">ChiGjej4B4-7305</strain>
    </source>
</reference>
<evidence type="ECO:0000256" key="1">
    <source>
        <dbReference type="SAM" id="Phobius"/>
    </source>
</evidence>
<proteinExistence type="predicted"/>
<dbReference type="AlphaFoldDB" id="A0A9D2J3D6"/>
<comment type="caution">
    <text evidence="2">The sequence shown here is derived from an EMBL/GenBank/DDBJ whole genome shotgun (WGS) entry which is preliminary data.</text>
</comment>
<organism evidence="2 3">
    <name type="scientific">Candidatus Ruania gallistercoris</name>
    <dbReference type="NCBI Taxonomy" id="2838746"/>
    <lineage>
        <taxon>Bacteria</taxon>
        <taxon>Bacillati</taxon>
        <taxon>Actinomycetota</taxon>
        <taxon>Actinomycetes</taxon>
        <taxon>Micrococcales</taxon>
        <taxon>Ruaniaceae</taxon>
        <taxon>Ruania</taxon>
    </lineage>
</organism>
<dbReference type="InterPro" id="IPR021414">
    <property type="entry name" value="DUF3054"/>
</dbReference>
<dbReference type="Pfam" id="PF11255">
    <property type="entry name" value="DUF3054"/>
    <property type="match status" value="1"/>
</dbReference>
<feature type="transmembrane region" description="Helical" evidence="1">
    <location>
        <begin position="97"/>
        <end position="116"/>
    </location>
</feature>
<name>A0A9D2J3D6_9MICO</name>
<accession>A0A9D2J3D6</accession>
<keyword evidence="1" id="KW-0812">Transmembrane</keyword>
<dbReference type="EMBL" id="DXBY01000082">
    <property type="protein sequence ID" value="HIZ35151.1"/>
    <property type="molecule type" value="Genomic_DNA"/>
</dbReference>
<feature type="transmembrane region" description="Helical" evidence="1">
    <location>
        <begin position="68"/>
        <end position="90"/>
    </location>
</feature>
<reference evidence="2" key="2">
    <citation type="submission" date="2021-04" db="EMBL/GenBank/DDBJ databases">
        <authorList>
            <person name="Gilroy R."/>
        </authorList>
    </citation>
    <scope>NUCLEOTIDE SEQUENCE</scope>
    <source>
        <strain evidence="2">ChiGjej4B4-7305</strain>
    </source>
</reference>
<feature type="transmembrane region" description="Helical" evidence="1">
    <location>
        <begin position="6"/>
        <end position="26"/>
    </location>
</feature>
<keyword evidence="1" id="KW-1133">Transmembrane helix</keyword>
<sequence length="127" mass="13329">MVTPGAGRLAAVAAVLDLACVLGFVIAGRRSHDETNALAGIAETAWPFLAALVVGWVGMYTWREPLQLWPTAIGLWMITVAGGLGLRLLADQGASGAFPLVAAGVLAVLLIGWRLIARLVLRVTTDR</sequence>
<dbReference type="Proteomes" id="UP000824037">
    <property type="component" value="Unassembled WGS sequence"/>
</dbReference>
<protein>
    <submittedName>
        <fullName evidence="2">DUF3054 domain-containing protein</fullName>
    </submittedName>
</protein>
<gene>
    <name evidence="2" type="ORF">H9815_05195</name>
</gene>